<dbReference type="AlphaFoldDB" id="A0A225WZQ5"/>
<dbReference type="EMBL" id="NBNE01000070">
    <property type="protein sequence ID" value="OWZ23345.1"/>
    <property type="molecule type" value="Genomic_DNA"/>
</dbReference>
<dbReference type="OrthoDB" id="76168at2759"/>
<name>A0A225WZQ5_9STRA</name>
<keyword evidence="1" id="KW-0175">Coiled coil</keyword>
<reference evidence="4" key="1">
    <citation type="submission" date="2017-03" db="EMBL/GenBank/DDBJ databases">
        <title>Phytopthora megakarya and P. palmivora, two closely related causual agents of cacao black pod achieved similar genome size and gene model numbers by different mechanisms.</title>
        <authorList>
            <person name="Ali S."/>
            <person name="Shao J."/>
            <person name="Larry D.J."/>
            <person name="Kronmiller B."/>
            <person name="Shen D."/>
            <person name="Strem M.D."/>
            <person name="Melnick R.L."/>
            <person name="Guiltinan M.J."/>
            <person name="Tyler B.M."/>
            <person name="Meinhardt L.W."/>
            <person name="Bailey B.A."/>
        </authorList>
    </citation>
    <scope>NUCLEOTIDE SEQUENCE [LARGE SCALE GENOMIC DNA]</scope>
    <source>
        <strain evidence="4">zdho120</strain>
    </source>
</reference>
<evidence type="ECO:0000256" key="1">
    <source>
        <dbReference type="SAM" id="Coils"/>
    </source>
</evidence>
<sequence length="493" mass="56303">MTDRWRKRSTTSSYASDIVVDFNAVTPSNTRRRSESIDDSGIRHESWMSKVSLAMSSRIFSGGKKLRGSRSTQVIPTAVMTDSINTSIGRVSSSSVSSLQNADVEQIPTANGEHIVDLEKAFGGSTDLSSPVSTFAYSSVTSDVDSNDQSDRIRGDKERFQTQSLTSRRGDSQRWGSRRHSSTVVQKVTPGNEFDEEEVTTRPLKILIPSIAVRSRDFYDDTNAQVNVHDAAPILKGFFSKSVVVSKEQRQQELQQKRETIYRESKQRQNKLREQIKREHEENEKSSRKQKVEQLRRLNQQRRMELLRTAVSARKDLLDRIQSDNKKYQTERERWEDDFEDEMRVLNAAFRKARTSDENRPMTVAGLAVPEAISQIEREASNYEKRVKTAQPALVSTSPQRMARPKTSGNSDMSSSSFFESCTVLALEDSKDVFDLFRGDEQESDVFPSKHSNVLNHRQLLDMNLDELQDEREKLLQRLDAIECMVQSQQEQP</sequence>
<organism evidence="3 4">
    <name type="scientific">Phytophthora megakarya</name>
    <dbReference type="NCBI Taxonomy" id="4795"/>
    <lineage>
        <taxon>Eukaryota</taxon>
        <taxon>Sar</taxon>
        <taxon>Stramenopiles</taxon>
        <taxon>Oomycota</taxon>
        <taxon>Peronosporomycetes</taxon>
        <taxon>Peronosporales</taxon>
        <taxon>Peronosporaceae</taxon>
        <taxon>Phytophthora</taxon>
    </lineage>
</organism>
<gene>
    <name evidence="3" type="ORF">PHMEG_0001790</name>
</gene>
<feature type="coiled-coil region" evidence="1">
    <location>
        <begin position="458"/>
        <end position="492"/>
    </location>
</feature>
<accession>A0A225WZQ5</accession>
<evidence type="ECO:0000256" key="2">
    <source>
        <dbReference type="SAM" id="MobiDB-lite"/>
    </source>
</evidence>
<comment type="caution">
    <text evidence="3">The sequence shown here is derived from an EMBL/GenBank/DDBJ whole genome shotgun (WGS) entry which is preliminary data.</text>
</comment>
<proteinExistence type="predicted"/>
<dbReference type="Proteomes" id="UP000198211">
    <property type="component" value="Unassembled WGS sequence"/>
</dbReference>
<feature type="region of interest" description="Disordered" evidence="2">
    <location>
        <begin position="389"/>
        <end position="415"/>
    </location>
</feature>
<feature type="region of interest" description="Disordered" evidence="2">
    <location>
        <begin position="262"/>
        <end position="293"/>
    </location>
</feature>
<feature type="region of interest" description="Disordered" evidence="2">
    <location>
        <begin position="141"/>
        <end position="185"/>
    </location>
</feature>
<feature type="compositionally biased region" description="Basic and acidic residues" evidence="2">
    <location>
        <begin position="149"/>
        <end position="160"/>
    </location>
</feature>
<evidence type="ECO:0000313" key="4">
    <source>
        <dbReference type="Proteomes" id="UP000198211"/>
    </source>
</evidence>
<dbReference type="STRING" id="4795.A0A225WZQ5"/>
<evidence type="ECO:0000313" key="3">
    <source>
        <dbReference type="EMBL" id="OWZ23345.1"/>
    </source>
</evidence>
<protein>
    <submittedName>
        <fullName evidence="3">Cell-cell adhesion protein</fullName>
    </submittedName>
</protein>
<keyword evidence="4" id="KW-1185">Reference proteome</keyword>